<feature type="domain" description="SET" evidence="7">
    <location>
        <begin position="895"/>
        <end position="1013"/>
    </location>
</feature>
<dbReference type="AlphaFoldDB" id="A0AB34KT87"/>
<dbReference type="GO" id="GO:0005634">
    <property type="term" value="C:nucleus"/>
    <property type="evidence" value="ECO:0007669"/>
    <property type="project" value="TreeGrafter"/>
</dbReference>
<keyword evidence="1" id="KW-0489">Methyltransferase</keyword>
<keyword evidence="5" id="KW-0804">Transcription</keyword>
<dbReference type="InterPro" id="IPR046341">
    <property type="entry name" value="SET_dom_sf"/>
</dbReference>
<dbReference type="PANTHER" id="PTHR45747:SF4">
    <property type="entry name" value="HISTONE-LYSINE N-METHYLTRANSFERASE E(Z)"/>
    <property type="match status" value="1"/>
</dbReference>
<evidence type="ECO:0000256" key="5">
    <source>
        <dbReference type="ARBA" id="ARBA00023163"/>
    </source>
</evidence>
<dbReference type="GO" id="GO:0003682">
    <property type="term" value="F:chromatin binding"/>
    <property type="evidence" value="ECO:0007669"/>
    <property type="project" value="TreeGrafter"/>
</dbReference>
<dbReference type="Proteomes" id="UP000803884">
    <property type="component" value="Unassembled WGS sequence"/>
</dbReference>
<evidence type="ECO:0000313" key="10">
    <source>
        <dbReference type="Proteomes" id="UP000803884"/>
    </source>
</evidence>
<dbReference type="GeneID" id="96004801"/>
<organism evidence="9 10">
    <name type="scientific">Cladosporium halotolerans</name>
    <dbReference type="NCBI Taxonomy" id="1052096"/>
    <lineage>
        <taxon>Eukaryota</taxon>
        <taxon>Fungi</taxon>
        <taxon>Dikarya</taxon>
        <taxon>Ascomycota</taxon>
        <taxon>Pezizomycotina</taxon>
        <taxon>Dothideomycetes</taxon>
        <taxon>Dothideomycetidae</taxon>
        <taxon>Cladosporiales</taxon>
        <taxon>Cladosporiaceae</taxon>
        <taxon>Cladosporium</taxon>
    </lineage>
</organism>
<evidence type="ECO:0000256" key="4">
    <source>
        <dbReference type="ARBA" id="ARBA00023015"/>
    </source>
</evidence>
<feature type="region of interest" description="Disordered" evidence="6">
    <location>
        <begin position="48"/>
        <end position="382"/>
    </location>
</feature>
<dbReference type="GO" id="GO:0031507">
    <property type="term" value="P:heterochromatin formation"/>
    <property type="evidence" value="ECO:0007669"/>
    <property type="project" value="TreeGrafter"/>
</dbReference>
<evidence type="ECO:0000313" key="9">
    <source>
        <dbReference type="EMBL" id="KAL1588075.1"/>
    </source>
</evidence>
<keyword evidence="3" id="KW-0949">S-adenosyl-L-methionine</keyword>
<name>A0AB34KT87_9PEZI</name>
<evidence type="ECO:0000256" key="2">
    <source>
        <dbReference type="ARBA" id="ARBA00022679"/>
    </source>
</evidence>
<feature type="compositionally biased region" description="Polar residues" evidence="6">
    <location>
        <begin position="180"/>
        <end position="201"/>
    </location>
</feature>
<dbReference type="GO" id="GO:0046976">
    <property type="term" value="F:histone H3K27 methyltransferase activity"/>
    <property type="evidence" value="ECO:0007669"/>
    <property type="project" value="TreeGrafter"/>
</dbReference>
<comment type="caution">
    <text evidence="9">The sequence shown here is derived from an EMBL/GenBank/DDBJ whole genome shotgun (WGS) entry which is preliminary data.</text>
</comment>
<feature type="compositionally biased region" description="Low complexity" evidence="6">
    <location>
        <begin position="1078"/>
        <end position="1087"/>
    </location>
</feature>
<dbReference type="InterPro" id="IPR026489">
    <property type="entry name" value="CXC_dom"/>
</dbReference>
<gene>
    <name evidence="9" type="ORF">WHR41_03357</name>
</gene>
<evidence type="ECO:0000256" key="6">
    <source>
        <dbReference type="SAM" id="MobiDB-lite"/>
    </source>
</evidence>
<dbReference type="InterPro" id="IPR001214">
    <property type="entry name" value="SET_dom"/>
</dbReference>
<reference evidence="9 10" key="1">
    <citation type="journal article" date="2020" name="Microbiol. Resour. Announc.">
        <title>Draft Genome Sequence of a Cladosporium Species Isolated from the Mesophotic Ascidian Didemnum maculosum.</title>
        <authorList>
            <person name="Gioti A."/>
            <person name="Siaperas R."/>
            <person name="Nikolaivits E."/>
            <person name="Le Goff G."/>
            <person name="Ouazzani J."/>
            <person name="Kotoulas G."/>
            <person name="Topakas E."/>
        </authorList>
    </citation>
    <scope>NUCLEOTIDE SEQUENCE [LARGE SCALE GENOMIC DNA]</scope>
    <source>
        <strain evidence="9 10">TM138-S3</strain>
    </source>
</reference>
<dbReference type="InterPro" id="IPR045318">
    <property type="entry name" value="EZH1/2-like"/>
</dbReference>
<dbReference type="SUPFAM" id="SSF82199">
    <property type="entry name" value="SET domain"/>
    <property type="match status" value="1"/>
</dbReference>
<accession>A0AB34KT87</accession>
<feature type="region of interest" description="Disordered" evidence="6">
    <location>
        <begin position="1047"/>
        <end position="1211"/>
    </location>
</feature>
<dbReference type="PROSITE" id="PS51633">
    <property type="entry name" value="CXC"/>
    <property type="match status" value="1"/>
</dbReference>
<keyword evidence="2" id="KW-0808">Transferase</keyword>
<dbReference type="PANTHER" id="PTHR45747">
    <property type="entry name" value="HISTONE-LYSINE N-METHYLTRANSFERASE E(Z)"/>
    <property type="match status" value="1"/>
</dbReference>
<dbReference type="Gene3D" id="2.170.270.10">
    <property type="entry name" value="SET domain"/>
    <property type="match status" value="1"/>
</dbReference>
<dbReference type="PROSITE" id="PS50280">
    <property type="entry name" value="SET"/>
    <property type="match status" value="1"/>
</dbReference>
<evidence type="ECO:0000259" key="8">
    <source>
        <dbReference type="PROSITE" id="PS51633"/>
    </source>
</evidence>
<dbReference type="RefSeq" id="XP_069231180.1">
    <property type="nucleotide sequence ID" value="XM_069371963.1"/>
</dbReference>
<feature type="compositionally biased region" description="Acidic residues" evidence="6">
    <location>
        <begin position="1181"/>
        <end position="1194"/>
    </location>
</feature>
<feature type="compositionally biased region" description="Basic and acidic residues" evidence="6">
    <location>
        <begin position="271"/>
        <end position="295"/>
    </location>
</feature>
<dbReference type="Pfam" id="PF00856">
    <property type="entry name" value="SET"/>
    <property type="match status" value="1"/>
</dbReference>
<sequence>MASRRVSEIIELGDSDDDVATSIQNTRPKAFRAGTKASRLSKAQPVDTIDLTGDDTSSRTGRLLSGKARGKSPTGLLARMQSIITPRAVRETEHAPATSKAAPRVIQSSDHEDEMPAESASVGLSGFRDARRGGHGSQNESLNSSRLPSPKKRSRDHSDDRSRSPNHSEKRRRVLDQGKNGRSSPSGVSRSAISANDSGINSLPAENATEPGRARSREIPSANSTSDIRELAGATRSKEDGTRSARFVYPVVLKDRYGAVRSSNETAQPKAPEHHGSRKGTDQPRNGSRPDERSTESSNSRTNPPPEKTIDGDHASGGASPSSQLHEEIQVVQQPEIDSKAQSPSEPVADSVKPQYTASAATGEPMTPSFSSLPLPQQVERVVGKHMQEMRDDTDYFTKALLRRSRQSIEMYKQKSSPFRPANEKTARKSVASEIFSRHRKAATLQKSALNSNGKSASQSVTFNVEVYKDKGKKPTKEQFKAKPKDSDTRSLIKDVPGYAHYVSLNSNILAPNTTTMTVWPYFGDDEPNPDEFEDYYYMDTKQRQRKIRRLLQAQKAQEYMESALQDLHLEWDDVLRFLLDPIPDVGSLPAAKIALRNKATHMEDFPNISKGKKWATLLSTLAKSETEKLAKAGILCDNFQRMAGFPLWHVARRCNTVQQALKAQESEPSSMESRTCRICLKFNCTQHGELREESRTCRTCLKSNCTQHVSQQEENNDSDSGAETDEAVATDILYPLKVNYRRRMEFPRSPPPSDEGGESVISLKQKKMPSYWEKGNYSKAGECGPFYPCHHPGLSCAKANCSCVVNKTPCEKSCGCSADCPRKFQGCSCSQIRNRKGADSVCMRDSSCACYQMGRECDADLCGACGVCEVLDPVNRQEDLKSKCHNASIQRGVPKHTLLGDSGVHGMGLYAGQSIRAHEFIGEYKGEVITRQEADRRGAVYEYQDNSYLFSLNTTQEVDSTLYGNKIRFINHRGRDRANVYPLIRLVNTVHRIGLFAADNIKIGEELFFDYGPKFPEKLLGGEQEAMVASTPYVRNSKQMERFYEVEDEEDEVGNRRARKAAASSNARGRSRKTDSAAKTASAADAQKPKKKMGGARPGAGRKPGKKKVLAAQEAQKAARAKAKESLASGVGRNHDQYIPSQDRLAAYNISQEDMVVGDDGEDDEDFVPDGGGEGASEAESSEEDEYGDDESDGYVRTRRGRGRPKRFDL</sequence>
<feature type="compositionally biased region" description="Basic and acidic residues" evidence="6">
    <location>
        <begin position="156"/>
        <end position="168"/>
    </location>
</feature>
<protein>
    <submittedName>
        <fullName evidence="9">Uncharacterized protein</fullName>
    </submittedName>
</protein>
<feature type="domain" description="CXC" evidence="8">
    <location>
        <begin position="766"/>
        <end position="883"/>
    </location>
</feature>
<dbReference type="EMBL" id="JAAQHG020000008">
    <property type="protein sequence ID" value="KAL1588075.1"/>
    <property type="molecule type" value="Genomic_DNA"/>
</dbReference>
<evidence type="ECO:0000256" key="3">
    <source>
        <dbReference type="ARBA" id="ARBA00022691"/>
    </source>
</evidence>
<dbReference type="GO" id="GO:0032259">
    <property type="term" value="P:methylation"/>
    <property type="evidence" value="ECO:0007669"/>
    <property type="project" value="UniProtKB-KW"/>
</dbReference>
<feature type="compositionally biased region" description="Basic residues" evidence="6">
    <location>
        <begin position="1198"/>
        <end position="1211"/>
    </location>
</feature>
<keyword evidence="4" id="KW-0805">Transcription regulation</keyword>
<proteinExistence type="predicted"/>
<keyword evidence="10" id="KW-1185">Reference proteome</keyword>
<dbReference type="SMART" id="SM00317">
    <property type="entry name" value="SET"/>
    <property type="match status" value="1"/>
</dbReference>
<evidence type="ECO:0000256" key="1">
    <source>
        <dbReference type="ARBA" id="ARBA00022603"/>
    </source>
</evidence>
<evidence type="ECO:0000259" key="7">
    <source>
        <dbReference type="PROSITE" id="PS50280"/>
    </source>
</evidence>
<feature type="compositionally biased region" description="Acidic residues" evidence="6">
    <location>
        <begin position="1157"/>
        <end position="1169"/>
    </location>
</feature>